<protein>
    <submittedName>
        <fullName evidence="4">Glutathione S-transferase family protein</fullName>
    </submittedName>
</protein>
<dbReference type="SFLD" id="SFLDS00019">
    <property type="entry name" value="Glutathione_Transferase_(cytos"/>
    <property type="match status" value="1"/>
</dbReference>
<evidence type="ECO:0000256" key="1">
    <source>
        <dbReference type="RuleBase" id="RU003494"/>
    </source>
</evidence>
<keyword evidence="5" id="KW-1185">Reference proteome</keyword>
<dbReference type="Gene3D" id="3.40.30.10">
    <property type="entry name" value="Glutaredoxin"/>
    <property type="match status" value="1"/>
</dbReference>
<dbReference type="SFLD" id="SFLDG00358">
    <property type="entry name" value="Main_(cytGST)"/>
    <property type="match status" value="1"/>
</dbReference>
<comment type="caution">
    <text evidence="4">The sequence shown here is derived from an EMBL/GenBank/DDBJ whole genome shotgun (WGS) entry which is preliminary data.</text>
</comment>
<dbReference type="InterPro" id="IPR036249">
    <property type="entry name" value="Thioredoxin-like_sf"/>
</dbReference>
<dbReference type="Pfam" id="PF02798">
    <property type="entry name" value="GST_N"/>
    <property type="match status" value="1"/>
</dbReference>
<dbReference type="PROSITE" id="PS50405">
    <property type="entry name" value="GST_CTER"/>
    <property type="match status" value="1"/>
</dbReference>
<dbReference type="PROSITE" id="PS50404">
    <property type="entry name" value="GST_NTER"/>
    <property type="match status" value="1"/>
</dbReference>
<dbReference type="InterPro" id="IPR004046">
    <property type="entry name" value="GST_C"/>
</dbReference>
<dbReference type="InterPro" id="IPR004045">
    <property type="entry name" value="Glutathione_S-Trfase_N"/>
</dbReference>
<sequence length="211" mass="23683">MSITFYYNPMSSASRVQLTLAELDIPHEKVFVDLQAKDQRKPEFLKLNPNGKIPTIVVDGQPMFESIAIQIYLGERYGVERGLWPAVGSREHMQALTWLCWAQVSLGTPLFTYMHNASEQVPAEARNAVQAERALAELHEALAILDARLGETGNIVHDKWTLVDADVSSVLGWGLYMIKLDASKYTHLTAWLERADSRPAARALREAHQQA</sequence>
<reference evidence="4 5" key="1">
    <citation type="submission" date="2022-11" db="EMBL/GenBank/DDBJ databases">
        <title>Minimal conservation of predation-associated metabolite biosynthetic gene clusters underscores biosynthetic potential of Myxococcota including descriptions for ten novel species: Archangium lansinium sp. nov., Myxococcus landrumus sp. nov., Nannocystis bai.</title>
        <authorList>
            <person name="Ahearne A."/>
            <person name="Stevens C."/>
            <person name="Dowd S."/>
        </authorList>
    </citation>
    <scope>NUCLEOTIDE SEQUENCE [LARGE SCALE GENOMIC DNA]</scope>
    <source>
        <strain evidence="4 5">BB15-2</strain>
    </source>
</reference>
<gene>
    <name evidence="4" type="ORF">POL25_14340</name>
</gene>
<feature type="domain" description="GST C-terminal" evidence="3">
    <location>
        <begin position="88"/>
        <end position="211"/>
    </location>
</feature>
<dbReference type="SUPFAM" id="SSF47616">
    <property type="entry name" value="GST C-terminal domain-like"/>
    <property type="match status" value="1"/>
</dbReference>
<dbReference type="Pfam" id="PF00043">
    <property type="entry name" value="GST_C"/>
    <property type="match status" value="1"/>
</dbReference>
<comment type="similarity">
    <text evidence="1">Belongs to the GST superfamily.</text>
</comment>
<organism evidence="4 5">
    <name type="scientific">Nannocystis bainbridge</name>
    <dbReference type="NCBI Taxonomy" id="2995303"/>
    <lineage>
        <taxon>Bacteria</taxon>
        <taxon>Pseudomonadati</taxon>
        <taxon>Myxococcota</taxon>
        <taxon>Polyangia</taxon>
        <taxon>Nannocystales</taxon>
        <taxon>Nannocystaceae</taxon>
        <taxon>Nannocystis</taxon>
    </lineage>
</organism>
<evidence type="ECO:0000313" key="5">
    <source>
        <dbReference type="Proteomes" id="UP001221686"/>
    </source>
</evidence>
<evidence type="ECO:0000313" key="4">
    <source>
        <dbReference type="EMBL" id="MDC0718082.1"/>
    </source>
</evidence>
<evidence type="ECO:0000259" key="2">
    <source>
        <dbReference type="PROSITE" id="PS50404"/>
    </source>
</evidence>
<dbReference type="EMBL" id="JAQNDL010000001">
    <property type="protein sequence ID" value="MDC0718082.1"/>
    <property type="molecule type" value="Genomic_DNA"/>
</dbReference>
<proteinExistence type="inferred from homology"/>
<dbReference type="RefSeq" id="WP_272086563.1">
    <property type="nucleotide sequence ID" value="NZ_JAQNDL010000001.1"/>
</dbReference>
<dbReference type="InterPro" id="IPR036282">
    <property type="entry name" value="Glutathione-S-Trfase_C_sf"/>
</dbReference>
<accession>A0ABT5E050</accession>
<dbReference type="SFLD" id="SFLDG01150">
    <property type="entry name" value="Main.1:_Beta-like"/>
    <property type="match status" value="1"/>
</dbReference>
<evidence type="ECO:0000259" key="3">
    <source>
        <dbReference type="PROSITE" id="PS50405"/>
    </source>
</evidence>
<dbReference type="SUPFAM" id="SSF52833">
    <property type="entry name" value="Thioredoxin-like"/>
    <property type="match status" value="1"/>
</dbReference>
<feature type="domain" description="GST N-terminal" evidence="2">
    <location>
        <begin position="1"/>
        <end position="81"/>
    </location>
</feature>
<dbReference type="InterPro" id="IPR010987">
    <property type="entry name" value="Glutathione-S-Trfase_C-like"/>
</dbReference>
<dbReference type="Proteomes" id="UP001221686">
    <property type="component" value="Unassembled WGS sequence"/>
</dbReference>
<dbReference type="InterPro" id="IPR040079">
    <property type="entry name" value="Glutathione_S-Trfase"/>
</dbReference>
<dbReference type="Gene3D" id="1.20.1050.10">
    <property type="match status" value="1"/>
</dbReference>
<dbReference type="PANTHER" id="PTHR44051">
    <property type="entry name" value="GLUTATHIONE S-TRANSFERASE-RELATED"/>
    <property type="match status" value="1"/>
</dbReference>
<name>A0ABT5E050_9BACT</name>
<dbReference type="PANTHER" id="PTHR44051:SF8">
    <property type="entry name" value="GLUTATHIONE S-TRANSFERASE GSTA"/>
    <property type="match status" value="1"/>
</dbReference>